<evidence type="ECO:0000313" key="4">
    <source>
        <dbReference type="Proteomes" id="UP000467700"/>
    </source>
</evidence>
<keyword evidence="4" id="KW-1185">Reference proteome</keyword>
<proteinExistence type="predicted"/>
<dbReference type="PANTHER" id="PTHR24559">
    <property type="entry name" value="TRANSPOSON TY3-I GAG-POL POLYPROTEIN"/>
    <property type="match status" value="1"/>
</dbReference>
<accession>A0A8S0WWX0</accession>
<name>A0A8S0WWX0_CYCAE</name>
<dbReference type="OrthoDB" id="1750432at2759"/>
<sequence length="168" mass="19418">MDGKDAYEQIHIEPAHVERTAVTTPDGNMVSQVIQIGDCNAPATYQALMNHIFSTFIGRFMDIYLDDIIVYSDTLDDHIEHVKSILDVLKDEKLYLSKNKLHFLEPELKILARIVTDDGIRMDPDKVDSVIKWKTPTNRDLLRGFLGSVGYLAMIFRMFGYQWQYFMP</sequence>
<keyword evidence="1" id="KW-0472">Membrane</keyword>
<comment type="caution">
    <text evidence="3">The sequence shown here is derived from an EMBL/GenBank/DDBJ whole genome shotgun (WGS) entry which is preliminary data.</text>
</comment>
<dbReference type="Proteomes" id="UP000467700">
    <property type="component" value="Unassembled WGS sequence"/>
</dbReference>
<dbReference type="PROSITE" id="PS50878">
    <property type="entry name" value="RT_POL"/>
    <property type="match status" value="1"/>
</dbReference>
<dbReference type="AlphaFoldDB" id="A0A8S0WWX0"/>
<dbReference type="SUPFAM" id="SSF56672">
    <property type="entry name" value="DNA/RNA polymerases"/>
    <property type="match status" value="1"/>
</dbReference>
<dbReference type="PANTHER" id="PTHR24559:SF444">
    <property type="entry name" value="REVERSE TRANSCRIPTASE DOMAIN-CONTAINING PROTEIN"/>
    <property type="match status" value="1"/>
</dbReference>
<dbReference type="InterPro" id="IPR043502">
    <property type="entry name" value="DNA/RNA_pol_sf"/>
</dbReference>
<keyword evidence="1" id="KW-0812">Transmembrane</keyword>
<gene>
    <name evidence="3" type="ORF">AAE3_LOCUS2915</name>
</gene>
<dbReference type="Gene3D" id="3.30.70.270">
    <property type="match status" value="1"/>
</dbReference>
<dbReference type="CDD" id="cd01647">
    <property type="entry name" value="RT_LTR"/>
    <property type="match status" value="1"/>
</dbReference>
<dbReference type="EMBL" id="CACVBS010000030">
    <property type="protein sequence ID" value="CAA7260818.1"/>
    <property type="molecule type" value="Genomic_DNA"/>
</dbReference>
<dbReference type="InterPro" id="IPR043128">
    <property type="entry name" value="Rev_trsase/Diguanyl_cyclase"/>
</dbReference>
<dbReference type="InterPro" id="IPR000477">
    <property type="entry name" value="RT_dom"/>
</dbReference>
<feature type="domain" description="Reverse transcriptase" evidence="2">
    <location>
        <begin position="1"/>
        <end position="115"/>
    </location>
</feature>
<dbReference type="InterPro" id="IPR053134">
    <property type="entry name" value="RNA-dir_DNA_polymerase"/>
</dbReference>
<reference evidence="3 4" key="1">
    <citation type="submission" date="2020-01" db="EMBL/GenBank/DDBJ databases">
        <authorList>
            <person name="Gupta K D."/>
        </authorList>
    </citation>
    <scope>NUCLEOTIDE SEQUENCE [LARGE SCALE GENOMIC DNA]</scope>
</reference>
<keyword evidence="1" id="KW-1133">Transmembrane helix</keyword>
<evidence type="ECO:0000313" key="3">
    <source>
        <dbReference type="EMBL" id="CAA7260818.1"/>
    </source>
</evidence>
<dbReference type="Pfam" id="PF00078">
    <property type="entry name" value="RVT_1"/>
    <property type="match status" value="1"/>
</dbReference>
<organism evidence="3 4">
    <name type="scientific">Cyclocybe aegerita</name>
    <name type="common">Black poplar mushroom</name>
    <name type="synonym">Agrocybe aegerita</name>
    <dbReference type="NCBI Taxonomy" id="1973307"/>
    <lineage>
        <taxon>Eukaryota</taxon>
        <taxon>Fungi</taxon>
        <taxon>Dikarya</taxon>
        <taxon>Basidiomycota</taxon>
        <taxon>Agaricomycotina</taxon>
        <taxon>Agaricomycetes</taxon>
        <taxon>Agaricomycetidae</taxon>
        <taxon>Agaricales</taxon>
        <taxon>Agaricineae</taxon>
        <taxon>Bolbitiaceae</taxon>
        <taxon>Cyclocybe</taxon>
    </lineage>
</organism>
<evidence type="ECO:0000256" key="1">
    <source>
        <dbReference type="SAM" id="Phobius"/>
    </source>
</evidence>
<evidence type="ECO:0000259" key="2">
    <source>
        <dbReference type="PROSITE" id="PS50878"/>
    </source>
</evidence>
<dbReference type="Gene3D" id="3.10.10.10">
    <property type="entry name" value="HIV Type 1 Reverse Transcriptase, subunit A, domain 1"/>
    <property type="match status" value="1"/>
</dbReference>
<protein>
    <recommendedName>
        <fullName evidence="2">Reverse transcriptase domain-containing protein</fullName>
    </recommendedName>
</protein>
<feature type="transmembrane region" description="Helical" evidence="1">
    <location>
        <begin position="141"/>
        <end position="159"/>
    </location>
</feature>